<dbReference type="GO" id="GO:0005829">
    <property type="term" value="C:cytosol"/>
    <property type="evidence" value="ECO:0007669"/>
    <property type="project" value="TreeGrafter"/>
</dbReference>
<comment type="caution">
    <text evidence="9">The sequence shown here is derived from an EMBL/GenBank/DDBJ whole genome shotgun (WGS) entry which is preliminary data.</text>
</comment>
<evidence type="ECO:0000256" key="3">
    <source>
        <dbReference type="ARBA" id="ARBA00022741"/>
    </source>
</evidence>
<proteinExistence type="inferred from homology"/>
<protein>
    <submittedName>
        <fullName evidence="9">Glutamyl-trna synthetase</fullName>
    </submittedName>
</protein>
<dbReference type="PRINTS" id="PR00987">
    <property type="entry name" value="TRNASYNTHGLU"/>
</dbReference>
<organism evidence="9 10">
    <name type="scientific">Drechmeria coniospora</name>
    <name type="common">Nematophagous fungus</name>
    <name type="synonym">Meria coniospora</name>
    <dbReference type="NCBI Taxonomy" id="98403"/>
    <lineage>
        <taxon>Eukaryota</taxon>
        <taxon>Fungi</taxon>
        <taxon>Dikarya</taxon>
        <taxon>Ascomycota</taxon>
        <taxon>Pezizomycotina</taxon>
        <taxon>Sordariomycetes</taxon>
        <taxon>Hypocreomycetidae</taxon>
        <taxon>Hypocreales</taxon>
        <taxon>Ophiocordycipitaceae</taxon>
        <taxon>Drechmeria</taxon>
    </lineage>
</organism>
<keyword evidence="4 7" id="KW-0067">ATP-binding</keyword>
<dbReference type="AlphaFoldDB" id="A0A151GNV0"/>
<keyword evidence="2 7" id="KW-0436">Ligase</keyword>
<dbReference type="EMBL" id="LAYC01000002">
    <property type="protein sequence ID" value="KYK58797.1"/>
    <property type="molecule type" value="Genomic_DNA"/>
</dbReference>
<dbReference type="InterPro" id="IPR000924">
    <property type="entry name" value="Glu/Gln-tRNA-synth"/>
</dbReference>
<evidence type="ECO:0000256" key="7">
    <source>
        <dbReference type="RuleBase" id="RU363037"/>
    </source>
</evidence>
<gene>
    <name evidence="9" type="ORF">DCS_05815</name>
</gene>
<dbReference type="PANTHER" id="PTHR43097:SF5">
    <property type="entry name" value="GLUTAMATE--TRNA LIGASE"/>
    <property type="match status" value="1"/>
</dbReference>
<dbReference type="InterPro" id="IPR001412">
    <property type="entry name" value="aa-tRNA-synth_I_CS"/>
</dbReference>
<dbReference type="FunFam" id="3.90.800.10:FF:000001">
    <property type="entry name" value="Glutamine--tRNA ligase"/>
    <property type="match status" value="1"/>
</dbReference>
<keyword evidence="10" id="KW-1185">Reference proteome</keyword>
<dbReference type="Gene3D" id="1.10.1160.10">
    <property type="entry name" value="Glutamyl-trna Synthetase, Domain 2"/>
    <property type="match status" value="1"/>
</dbReference>
<dbReference type="GO" id="GO:0005524">
    <property type="term" value="F:ATP binding"/>
    <property type="evidence" value="ECO:0007669"/>
    <property type="project" value="UniProtKB-KW"/>
</dbReference>
<feature type="domain" description="Glutamyl/glutaminyl-tRNA synthetase class Ib catalytic" evidence="8">
    <location>
        <begin position="191"/>
        <end position="389"/>
    </location>
</feature>
<dbReference type="GO" id="GO:0006424">
    <property type="term" value="P:glutamyl-tRNA aminoacylation"/>
    <property type="evidence" value="ECO:0007669"/>
    <property type="project" value="TreeGrafter"/>
</dbReference>
<dbReference type="InterPro" id="IPR020058">
    <property type="entry name" value="Glu/Gln-tRNA-synth_Ib_cat-dom"/>
</dbReference>
<dbReference type="PROSITE" id="PS00178">
    <property type="entry name" value="AA_TRNA_LIGASE_I"/>
    <property type="match status" value="1"/>
</dbReference>
<dbReference type="PANTHER" id="PTHR43097">
    <property type="entry name" value="GLUTAMINE-TRNA LIGASE"/>
    <property type="match status" value="1"/>
</dbReference>
<keyword evidence="3 7" id="KW-0547">Nucleotide-binding</keyword>
<dbReference type="GO" id="GO:0017102">
    <property type="term" value="C:methionyl glutamyl tRNA synthetase complex"/>
    <property type="evidence" value="ECO:0007669"/>
    <property type="project" value="TreeGrafter"/>
</dbReference>
<dbReference type="FunFam" id="1.10.1160.10:FF:000001">
    <property type="entry name" value="Glutamine--tRNA ligase"/>
    <property type="match status" value="1"/>
</dbReference>
<accession>A0A151GNV0</accession>
<evidence type="ECO:0000256" key="2">
    <source>
        <dbReference type="ARBA" id="ARBA00022598"/>
    </source>
</evidence>
<evidence type="ECO:0000259" key="8">
    <source>
        <dbReference type="Pfam" id="PF00749"/>
    </source>
</evidence>
<dbReference type="Pfam" id="PF00749">
    <property type="entry name" value="tRNA-synt_1c"/>
    <property type="match status" value="1"/>
</dbReference>
<dbReference type="SUPFAM" id="SSF50715">
    <property type="entry name" value="Ribosomal protein L25-like"/>
    <property type="match status" value="1"/>
</dbReference>
<dbReference type="InterPro" id="IPR036282">
    <property type="entry name" value="Glutathione-S-Trfase_C_sf"/>
</dbReference>
<dbReference type="InterPro" id="IPR020061">
    <property type="entry name" value="Glu_tRNA_lig_a-bdl"/>
</dbReference>
<evidence type="ECO:0000256" key="4">
    <source>
        <dbReference type="ARBA" id="ARBA00022840"/>
    </source>
</evidence>
<dbReference type="SUPFAM" id="SSF47616">
    <property type="entry name" value="GST C-terminal domain-like"/>
    <property type="match status" value="1"/>
</dbReference>
<dbReference type="SUPFAM" id="SSF52374">
    <property type="entry name" value="Nucleotidylyl transferase"/>
    <property type="match status" value="1"/>
</dbReference>
<dbReference type="GeneID" id="63718458"/>
<dbReference type="GO" id="GO:0004818">
    <property type="term" value="F:glutamate-tRNA ligase activity"/>
    <property type="evidence" value="ECO:0007669"/>
    <property type="project" value="TreeGrafter"/>
</dbReference>
<dbReference type="InterPro" id="IPR014729">
    <property type="entry name" value="Rossmann-like_a/b/a_fold"/>
</dbReference>
<dbReference type="Gene3D" id="3.90.800.10">
    <property type="entry name" value="Glutamyl-tRNA Synthetase, Domain 3"/>
    <property type="match status" value="1"/>
</dbReference>
<evidence type="ECO:0000256" key="5">
    <source>
        <dbReference type="ARBA" id="ARBA00022917"/>
    </source>
</evidence>
<dbReference type="Proteomes" id="UP000076580">
    <property type="component" value="Chromosome 02"/>
</dbReference>
<keyword evidence="5 7" id="KW-0648">Protein biosynthesis</keyword>
<dbReference type="InterPro" id="IPR050132">
    <property type="entry name" value="Gln/Glu-tRNA_Ligase"/>
</dbReference>
<dbReference type="InParanoid" id="A0A151GNV0"/>
<evidence type="ECO:0000313" key="9">
    <source>
        <dbReference type="EMBL" id="KYK58797.1"/>
    </source>
</evidence>
<evidence type="ECO:0000256" key="6">
    <source>
        <dbReference type="ARBA" id="ARBA00023146"/>
    </source>
</evidence>
<keyword evidence="6 7" id="KW-0030">Aminoacyl-tRNA synthetase</keyword>
<sequence length="529" mass="59202">MMATIDIAVQAEAMLVLPPAVVAEFVERSRPDSILIKGFHALPTLAQGRIVKYTRLDGREFFDDDATVEACDLSYDGDAGGPMKSSPIKWISKRASLAGKSFDLLDSTLEELDAHLTLRTYVAGFRLAAVDLAHGNILRWYTYVEYSVPWVSDVAASVTAASVAERTKGRAEASTRGASYDIDLPTLQGPVVTRFPPEPSGYLHIGHAKAALLNEYFAHQTPGGTLICRFDDTNPSNESLEFQDAIIDDLGLLGIVPDKTTFSSDHFHLMYGYALQLIRDGRAFADHSELGKGDEARRRRLPSKRRNLSIDETLARFDDMKTGSAEGQRWCLRAKIAHDSANGAMRDPVIYRCNPTPHHRTGTSWRMYPTCDFCAPILDAVEGFQQALRLRKVNVRDFSRVNFARTLLSKRKSARIVDEAKVWGWDDPRMPTIRGIVRRGMTAHALQEYMLKQGPSRNTVNLEWGAEKSDILEEWLTAETEFRDQAFADGNVVDLNVGTVAQLERKGYYIYDGRHGSRMVFFNVPTSRM</sequence>
<dbReference type="Gene3D" id="3.40.50.620">
    <property type="entry name" value="HUPs"/>
    <property type="match status" value="1"/>
</dbReference>
<keyword evidence="1" id="KW-0963">Cytoplasm</keyword>
<dbReference type="InterPro" id="IPR011035">
    <property type="entry name" value="Ribosomal_bL25/Gln-tRNA_synth"/>
</dbReference>
<dbReference type="STRING" id="98403.A0A151GNV0"/>
<name>A0A151GNV0_DRECN</name>
<reference evidence="9 10" key="1">
    <citation type="journal article" date="2016" name="Sci. Rep.">
        <title>Insights into Adaptations to a Near-Obligate Nematode Endoparasitic Lifestyle from the Finished Genome of Drechmeria coniospora.</title>
        <authorList>
            <person name="Zhang L."/>
            <person name="Zhou Z."/>
            <person name="Guo Q."/>
            <person name="Fokkens L."/>
            <person name="Miskei M."/>
            <person name="Pocsi I."/>
            <person name="Zhang W."/>
            <person name="Chen M."/>
            <person name="Wang L."/>
            <person name="Sun Y."/>
            <person name="Donzelli B.G."/>
            <person name="Gibson D.M."/>
            <person name="Nelson D.R."/>
            <person name="Luo J.G."/>
            <person name="Rep M."/>
            <person name="Liu H."/>
            <person name="Yang S."/>
            <person name="Wang J."/>
            <person name="Krasnoff S.B."/>
            <person name="Xu Y."/>
            <person name="Molnar I."/>
            <person name="Lin M."/>
        </authorList>
    </citation>
    <scope>NUCLEOTIDE SEQUENCE [LARGE SCALE GENOMIC DNA]</scope>
    <source>
        <strain evidence="9 10">ARSEF 6962</strain>
    </source>
</reference>
<evidence type="ECO:0000313" key="10">
    <source>
        <dbReference type="Proteomes" id="UP000076580"/>
    </source>
</evidence>
<comment type="similarity">
    <text evidence="7">Belongs to the class-I aminoacyl-tRNA synthetase family.</text>
</comment>
<evidence type="ECO:0000256" key="1">
    <source>
        <dbReference type="ARBA" id="ARBA00022490"/>
    </source>
</evidence>
<dbReference type="Gene3D" id="1.20.1050.10">
    <property type="match status" value="1"/>
</dbReference>
<dbReference type="RefSeq" id="XP_040658149.1">
    <property type="nucleotide sequence ID" value="XM_040803116.1"/>
</dbReference>